<dbReference type="KEGG" id="ppru:FDP22_23225"/>
<dbReference type="AlphaFoldDB" id="A0A5B8G2E6"/>
<keyword evidence="2" id="KW-1185">Reference proteome</keyword>
<sequence length="315" mass="32853">MADRDADLSDPEAWAAAERQMPRRLARVAALLARLDERLAGSGAAPARLAEEEAVALTRADGARLGLEAFLLWRHGAPAGSTAPGALLAAGWAARRLTGAAPDPEAGAAGLRQFLGHDGSETDLALRPLLRRPTGADWDAEAAAWSQEMTGLAGLHPLTRGAAALALWHGHGLGGPGAVLEGGVLAARIAAADQARARFLPLGAAPRAAGPGPEARLEAFLARAEARIEPVLAALARRADWADTARLRVAALPGQLAEAAAGVLAAEHLVSANLLRDRLGVSQQAANAVLRRFAEMGLIREISGQKRYRLWQIRA</sequence>
<keyword evidence="1" id="KW-0614">Plasmid</keyword>
<organism evidence="1 2">
    <name type="scientific">Paroceanicella profunda</name>
    <dbReference type="NCBI Taxonomy" id="2579971"/>
    <lineage>
        <taxon>Bacteria</taxon>
        <taxon>Pseudomonadati</taxon>
        <taxon>Pseudomonadota</taxon>
        <taxon>Alphaproteobacteria</taxon>
        <taxon>Rhodobacterales</taxon>
        <taxon>Paracoccaceae</taxon>
        <taxon>Paroceanicella</taxon>
    </lineage>
</organism>
<proteinExistence type="predicted"/>
<dbReference type="Proteomes" id="UP000305888">
    <property type="component" value="Plasmid pD4M1D"/>
</dbReference>
<accession>A0A5B8G2E6</accession>
<gene>
    <name evidence="1" type="ORF">FDP22_23225</name>
</gene>
<name>A0A5B8G2E6_9RHOB</name>
<dbReference type="EMBL" id="CP040822">
    <property type="protein sequence ID" value="QDL94785.1"/>
    <property type="molecule type" value="Genomic_DNA"/>
</dbReference>
<geneLocation type="plasmid" evidence="2">
    <name>pd4m1d</name>
</geneLocation>
<protein>
    <submittedName>
        <fullName evidence="1">Uncharacterized protein</fullName>
    </submittedName>
</protein>
<dbReference type="RefSeq" id="WP_138578592.1">
    <property type="nucleotide sequence ID" value="NZ_CP040822.1"/>
</dbReference>
<reference evidence="1 2" key="1">
    <citation type="submission" date="2019-06" db="EMBL/GenBank/DDBJ databases">
        <title>Genome sequence of Rhodobacteraceae bacterium D4M1.</title>
        <authorList>
            <person name="Cao J."/>
        </authorList>
    </citation>
    <scope>NUCLEOTIDE SEQUENCE [LARGE SCALE GENOMIC DNA]</scope>
    <source>
        <strain evidence="1 2">D4M1</strain>
        <plasmid evidence="2">pd4m1d</plasmid>
    </source>
</reference>
<evidence type="ECO:0000313" key="1">
    <source>
        <dbReference type="EMBL" id="QDL94785.1"/>
    </source>
</evidence>
<dbReference type="OrthoDB" id="8455637at2"/>
<evidence type="ECO:0000313" key="2">
    <source>
        <dbReference type="Proteomes" id="UP000305888"/>
    </source>
</evidence>